<keyword evidence="3" id="KW-1185">Reference proteome</keyword>
<evidence type="ECO:0000313" key="2">
    <source>
        <dbReference type="EMBL" id="ETO21775.1"/>
    </source>
</evidence>
<dbReference type="EMBL" id="ASPP01011305">
    <property type="protein sequence ID" value="ETO21775.1"/>
    <property type="molecule type" value="Genomic_DNA"/>
</dbReference>
<dbReference type="AlphaFoldDB" id="X6N661"/>
<comment type="caution">
    <text evidence="2">The sequence shown here is derived from an EMBL/GenBank/DDBJ whole genome shotgun (WGS) entry which is preliminary data.</text>
</comment>
<proteinExistence type="predicted"/>
<feature type="transmembrane region" description="Helical" evidence="1">
    <location>
        <begin position="254"/>
        <end position="275"/>
    </location>
</feature>
<sequence length="333" mass="37898">MSISISSWSARIQPNKINMDKFVSCNGHDEVDPKHDEKEEDIYKLDFAANDVVVAPMELPNFCGNINELLSCHESSTKLGGVNAENHQGLDGHPIRIPIDPDYSSNINSNNNNNNNNNKTTIATAAVFPKIVTKANENADKNESEHDARKSTEHWNDRVHVKQENKEDIKKEEDIEALEDAKELNALKCHMNFEAISGRDDSLSQGETVATIPTPIPNRTTNGFEVICKSLSHLFIYVHIYMYVRTYICIYYNFFWFCFVLFRFVSCQIEFLFFFKNKTKQIQGQNDNVNKNNNYEGVDPLVAPTPGTGCRKRACSLLTPDTEYRKTNANDKN</sequence>
<protein>
    <submittedName>
        <fullName evidence="2">mRNA splicing factor, Cwf18 family protein</fullName>
    </submittedName>
</protein>
<evidence type="ECO:0000313" key="3">
    <source>
        <dbReference type="Proteomes" id="UP000023152"/>
    </source>
</evidence>
<organism evidence="2 3">
    <name type="scientific">Reticulomyxa filosa</name>
    <dbReference type="NCBI Taxonomy" id="46433"/>
    <lineage>
        <taxon>Eukaryota</taxon>
        <taxon>Sar</taxon>
        <taxon>Rhizaria</taxon>
        <taxon>Retaria</taxon>
        <taxon>Foraminifera</taxon>
        <taxon>Monothalamids</taxon>
        <taxon>Reticulomyxidae</taxon>
        <taxon>Reticulomyxa</taxon>
    </lineage>
</organism>
<keyword evidence="1" id="KW-1133">Transmembrane helix</keyword>
<name>X6N661_RETFI</name>
<reference evidence="2 3" key="1">
    <citation type="journal article" date="2013" name="Curr. Biol.">
        <title>The Genome of the Foraminiferan Reticulomyxa filosa.</title>
        <authorList>
            <person name="Glockner G."/>
            <person name="Hulsmann N."/>
            <person name="Schleicher M."/>
            <person name="Noegel A.A."/>
            <person name="Eichinger L."/>
            <person name="Gallinger C."/>
            <person name="Pawlowski J."/>
            <person name="Sierra R."/>
            <person name="Euteneuer U."/>
            <person name="Pillet L."/>
            <person name="Moustafa A."/>
            <person name="Platzer M."/>
            <person name="Groth M."/>
            <person name="Szafranski K."/>
            <person name="Schliwa M."/>
        </authorList>
    </citation>
    <scope>NUCLEOTIDE SEQUENCE [LARGE SCALE GENOMIC DNA]</scope>
</reference>
<evidence type="ECO:0000256" key="1">
    <source>
        <dbReference type="SAM" id="Phobius"/>
    </source>
</evidence>
<dbReference type="Proteomes" id="UP000023152">
    <property type="component" value="Unassembled WGS sequence"/>
</dbReference>
<keyword evidence="1" id="KW-0812">Transmembrane</keyword>
<keyword evidence="1" id="KW-0472">Membrane</keyword>
<gene>
    <name evidence="2" type="ORF">RFI_15426</name>
</gene>
<accession>X6N661</accession>